<feature type="domain" description="Glycosyl transferase family 1" evidence="2">
    <location>
        <begin position="248"/>
        <end position="403"/>
    </location>
</feature>
<gene>
    <name evidence="3" type="ORF">Pth03_67040</name>
</gene>
<dbReference type="RefSeq" id="WP_203948414.1">
    <property type="nucleotide sequence ID" value="NZ_BOOR01000062.1"/>
</dbReference>
<dbReference type="Pfam" id="PF00534">
    <property type="entry name" value="Glycos_transf_1"/>
    <property type="match status" value="1"/>
</dbReference>
<evidence type="ECO:0000256" key="1">
    <source>
        <dbReference type="ARBA" id="ARBA00022679"/>
    </source>
</evidence>
<evidence type="ECO:0000313" key="4">
    <source>
        <dbReference type="Proteomes" id="UP000605992"/>
    </source>
</evidence>
<dbReference type="AlphaFoldDB" id="A0A8J3Y031"/>
<sequence length="430" mass="47359">MSLSNRVGAVTKPVTGVVKSAAKPLKRAGRRMVLGALDARNRQRLRSAPPRDGKQIRILLLHANGMGGTVRTVFNLAGHLARTHDVEVVSIVKENAEPFFPIPPGVRVRYLEDRVAKPKGLLSRFPSRLIPKEEAAYHWFTLRTDIKLARYIRSRREGVLIGTRPGLNLVTALLASPEVVTVGQEHMNLTTHQPSVRSQIVRRYGKLDALVTLTETDLRSYEAKLQDRPGVLAQIPNAVTPLTGGVSPLTDKTAVTVGRLTWQKGHDMLIRAWVHVAERHPDWTMRIIGAGKRREKLEASIEKHGLVGKVILEGAMKEVGPELAKASMFVLSSRHEGMPMVILEAMSKGLPVVSFDCPTGPAELITHGHDGLVIDFKKIVPLAEGICTLIEDQDMRAKLGAHALETAAGYDMEIIGNRWETFLTSLLQRG</sequence>
<dbReference type="CDD" id="cd03820">
    <property type="entry name" value="GT4_AmsD-like"/>
    <property type="match status" value="1"/>
</dbReference>
<proteinExistence type="predicted"/>
<dbReference type="InterPro" id="IPR001296">
    <property type="entry name" value="Glyco_trans_1"/>
</dbReference>
<name>A0A8J3Y031_9ACTN</name>
<organism evidence="3 4">
    <name type="scientific">Planotetraspora thailandica</name>
    <dbReference type="NCBI Taxonomy" id="487172"/>
    <lineage>
        <taxon>Bacteria</taxon>
        <taxon>Bacillati</taxon>
        <taxon>Actinomycetota</taxon>
        <taxon>Actinomycetes</taxon>
        <taxon>Streptosporangiales</taxon>
        <taxon>Streptosporangiaceae</taxon>
        <taxon>Planotetraspora</taxon>
    </lineage>
</organism>
<keyword evidence="1" id="KW-0808">Transferase</keyword>
<dbReference type="PANTHER" id="PTHR12526:SF630">
    <property type="entry name" value="GLYCOSYLTRANSFERASE"/>
    <property type="match status" value="1"/>
</dbReference>
<dbReference type="Proteomes" id="UP000605992">
    <property type="component" value="Unassembled WGS sequence"/>
</dbReference>
<protein>
    <recommendedName>
        <fullName evidence="2">Glycosyl transferase family 1 domain-containing protein</fullName>
    </recommendedName>
</protein>
<dbReference type="Gene3D" id="3.40.50.2000">
    <property type="entry name" value="Glycogen Phosphorylase B"/>
    <property type="match status" value="2"/>
</dbReference>
<comment type="caution">
    <text evidence="3">The sequence shown here is derived from an EMBL/GenBank/DDBJ whole genome shotgun (WGS) entry which is preliminary data.</text>
</comment>
<reference evidence="3" key="1">
    <citation type="submission" date="2021-01" db="EMBL/GenBank/DDBJ databases">
        <title>Whole genome shotgun sequence of Planotetraspora thailandica NBRC 104271.</title>
        <authorList>
            <person name="Komaki H."/>
            <person name="Tamura T."/>
        </authorList>
    </citation>
    <scope>NUCLEOTIDE SEQUENCE</scope>
    <source>
        <strain evidence="3">NBRC 104271</strain>
    </source>
</reference>
<keyword evidence="4" id="KW-1185">Reference proteome</keyword>
<dbReference type="GO" id="GO:0016757">
    <property type="term" value="F:glycosyltransferase activity"/>
    <property type="evidence" value="ECO:0007669"/>
    <property type="project" value="InterPro"/>
</dbReference>
<evidence type="ECO:0000313" key="3">
    <source>
        <dbReference type="EMBL" id="GII58315.1"/>
    </source>
</evidence>
<dbReference type="SUPFAM" id="SSF53756">
    <property type="entry name" value="UDP-Glycosyltransferase/glycogen phosphorylase"/>
    <property type="match status" value="1"/>
</dbReference>
<dbReference type="EMBL" id="BOOR01000062">
    <property type="protein sequence ID" value="GII58315.1"/>
    <property type="molecule type" value="Genomic_DNA"/>
</dbReference>
<accession>A0A8J3Y031</accession>
<evidence type="ECO:0000259" key="2">
    <source>
        <dbReference type="Pfam" id="PF00534"/>
    </source>
</evidence>
<dbReference type="PANTHER" id="PTHR12526">
    <property type="entry name" value="GLYCOSYLTRANSFERASE"/>
    <property type="match status" value="1"/>
</dbReference>